<proteinExistence type="inferred from homology"/>
<comment type="similarity">
    <text evidence="1">Belongs to the ATP-dependent AMP-binding enzyme family.</text>
</comment>
<evidence type="ECO:0000259" key="2">
    <source>
        <dbReference type="Pfam" id="PF00501"/>
    </source>
</evidence>
<evidence type="ECO:0000313" key="4">
    <source>
        <dbReference type="Proteomes" id="UP000807306"/>
    </source>
</evidence>
<gene>
    <name evidence="3" type="ORF">CPB83DRAFT_852255</name>
</gene>
<organism evidence="3 4">
    <name type="scientific">Crepidotus variabilis</name>
    <dbReference type="NCBI Taxonomy" id="179855"/>
    <lineage>
        <taxon>Eukaryota</taxon>
        <taxon>Fungi</taxon>
        <taxon>Dikarya</taxon>
        <taxon>Basidiomycota</taxon>
        <taxon>Agaricomycotina</taxon>
        <taxon>Agaricomycetes</taxon>
        <taxon>Agaricomycetidae</taxon>
        <taxon>Agaricales</taxon>
        <taxon>Agaricineae</taxon>
        <taxon>Crepidotaceae</taxon>
        <taxon>Crepidotus</taxon>
    </lineage>
</organism>
<comment type="caution">
    <text evidence="3">The sequence shown here is derived from an EMBL/GenBank/DDBJ whole genome shotgun (WGS) entry which is preliminary data.</text>
</comment>
<dbReference type="InterPro" id="IPR000873">
    <property type="entry name" value="AMP-dep_synth/lig_dom"/>
</dbReference>
<dbReference type="AlphaFoldDB" id="A0A9P6EIK7"/>
<dbReference type="PANTHER" id="PTHR43201:SF8">
    <property type="entry name" value="ACYL-COA SYNTHETASE FAMILY MEMBER 3"/>
    <property type="match status" value="1"/>
</dbReference>
<dbReference type="Pfam" id="PF23562">
    <property type="entry name" value="AMP-binding_C_3"/>
    <property type="match status" value="1"/>
</dbReference>
<sequence length="544" mass="61024">MDIALEHNHVALLQHQAKTSGNTVLLKLPVQNGSEPPQTWNNVTVADFYADVERVANYLVTELHGKGIPPHSVITLLYDERLRNQDLAYAIALGRATYIPQMCTDRLTHPEIIFDLMKKADSKMILYDPSLEHLTENCPFPKMPFTPIESIKSTSSADSTLPQVEDLASSSDVAFVFLTSGSTSGSPKLVPLTQKVLNFFYKVRFGRLFEGQSGDAQNALLARGNICHLPSMIEFLGCVYTKSCLVQPSRRDYTPEELSRMVNVCGLNHMTTYGTYLSPYIQAAKQDPSILKLLQEMRTVSYDGVPITVADDDWCLENDIPMIDMYAATEMGYVMSTVPGKAGRFVRPLPGISCRFDPVTDASLQVNPDAPQLVEFVVLSDSPQIAPPHLRSADGNFHTGDLFEQQPDGSYLYRGRDDDWIKSYDSDRTDAKAIEEKIYDSCRDIVKECAVVGHLRPSPALFVAAAREVTFSSEDELREAILKRLEVFNARQYVHEAITDKRLIFVVEEGVLPRTLKGNIRRKAIEQKYSKELDVIFKEVYGDY</sequence>
<keyword evidence="4" id="KW-1185">Reference proteome</keyword>
<dbReference type="SUPFAM" id="SSF56801">
    <property type="entry name" value="Acetyl-CoA synthetase-like"/>
    <property type="match status" value="1"/>
</dbReference>
<reference evidence="3" key="1">
    <citation type="submission" date="2020-11" db="EMBL/GenBank/DDBJ databases">
        <authorList>
            <consortium name="DOE Joint Genome Institute"/>
            <person name="Ahrendt S."/>
            <person name="Riley R."/>
            <person name="Andreopoulos W."/>
            <person name="Labutti K."/>
            <person name="Pangilinan J."/>
            <person name="Ruiz-Duenas F.J."/>
            <person name="Barrasa J.M."/>
            <person name="Sanchez-Garcia M."/>
            <person name="Camarero S."/>
            <person name="Miyauchi S."/>
            <person name="Serrano A."/>
            <person name="Linde D."/>
            <person name="Babiker R."/>
            <person name="Drula E."/>
            <person name="Ayuso-Fernandez I."/>
            <person name="Pacheco R."/>
            <person name="Padilla G."/>
            <person name="Ferreira P."/>
            <person name="Barriuso J."/>
            <person name="Kellner H."/>
            <person name="Castanera R."/>
            <person name="Alfaro M."/>
            <person name="Ramirez L."/>
            <person name="Pisabarro A.G."/>
            <person name="Kuo A."/>
            <person name="Tritt A."/>
            <person name="Lipzen A."/>
            <person name="He G."/>
            <person name="Yan M."/>
            <person name="Ng V."/>
            <person name="Cullen D."/>
            <person name="Martin F."/>
            <person name="Rosso M.-N."/>
            <person name="Henrissat B."/>
            <person name="Hibbett D."/>
            <person name="Martinez A.T."/>
            <person name="Grigoriev I.V."/>
        </authorList>
    </citation>
    <scope>NUCLEOTIDE SEQUENCE</scope>
    <source>
        <strain evidence="3">CBS 506.95</strain>
    </source>
</reference>
<dbReference type="PANTHER" id="PTHR43201">
    <property type="entry name" value="ACYL-COA SYNTHETASE"/>
    <property type="match status" value="1"/>
</dbReference>
<evidence type="ECO:0000256" key="1">
    <source>
        <dbReference type="ARBA" id="ARBA00006432"/>
    </source>
</evidence>
<dbReference type="Pfam" id="PF00501">
    <property type="entry name" value="AMP-binding"/>
    <property type="match status" value="1"/>
</dbReference>
<dbReference type="Gene3D" id="3.40.50.12780">
    <property type="entry name" value="N-terminal domain of ligase-like"/>
    <property type="match status" value="1"/>
</dbReference>
<dbReference type="InterPro" id="IPR042099">
    <property type="entry name" value="ANL_N_sf"/>
</dbReference>
<evidence type="ECO:0000313" key="3">
    <source>
        <dbReference type="EMBL" id="KAF9529512.1"/>
    </source>
</evidence>
<dbReference type="Proteomes" id="UP000807306">
    <property type="component" value="Unassembled WGS sequence"/>
</dbReference>
<dbReference type="GO" id="GO:0031956">
    <property type="term" value="F:medium-chain fatty acid-CoA ligase activity"/>
    <property type="evidence" value="ECO:0007669"/>
    <property type="project" value="TreeGrafter"/>
</dbReference>
<dbReference type="GO" id="GO:0006631">
    <property type="term" value="P:fatty acid metabolic process"/>
    <property type="evidence" value="ECO:0007669"/>
    <property type="project" value="TreeGrafter"/>
</dbReference>
<protein>
    <recommendedName>
        <fullName evidence="2">AMP-dependent synthetase/ligase domain-containing protein</fullName>
    </recommendedName>
</protein>
<feature type="domain" description="AMP-dependent synthetase/ligase" evidence="2">
    <location>
        <begin position="15"/>
        <end position="351"/>
    </location>
</feature>
<dbReference type="EMBL" id="MU157845">
    <property type="protein sequence ID" value="KAF9529512.1"/>
    <property type="molecule type" value="Genomic_DNA"/>
</dbReference>
<name>A0A9P6EIK7_9AGAR</name>
<dbReference type="OrthoDB" id="2944431at2759"/>
<accession>A0A9P6EIK7</accession>